<dbReference type="FunFam" id="3.40.366.10:FF:000002">
    <property type="entry name" value="Probable polyketide synthase 2"/>
    <property type="match status" value="2"/>
</dbReference>
<dbReference type="CDD" id="cd08956">
    <property type="entry name" value="KR_3_FAS_SDR_x"/>
    <property type="match status" value="1"/>
</dbReference>
<dbReference type="Pfam" id="PF00698">
    <property type="entry name" value="Acyl_transf_1"/>
    <property type="match status" value="2"/>
</dbReference>
<evidence type="ECO:0000259" key="13">
    <source>
        <dbReference type="PROSITE" id="PS52004"/>
    </source>
</evidence>
<comment type="function">
    <text evidence="8">Involved in the biosynthesis of antibiotic erythromycin via the biosynthesis of its aglycone precursor, 6-deoxyerythronolide B (6-dEB).</text>
</comment>
<dbReference type="EMBL" id="RSEC01000058">
    <property type="protein sequence ID" value="RSD14349.1"/>
    <property type="molecule type" value="Genomic_DNA"/>
</dbReference>
<reference evidence="14 15" key="1">
    <citation type="submission" date="2018-12" db="EMBL/GenBank/DDBJ databases">
        <title>Amycolatopsis eburnea sp. nov. actinomycete associate with arbuscular mycorrhiza fungal spore.</title>
        <authorList>
            <person name="Lumyong S."/>
            <person name="Chaiya L."/>
        </authorList>
    </citation>
    <scope>NUCLEOTIDE SEQUENCE [LARGE SCALE GENOMIC DNA]</scope>
    <source>
        <strain evidence="14 15">GLM-1</strain>
    </source>
</reference>
<dbReference type="InterPro" id="IPR014043">
    <property type="entry name" value="Acyl_transferase_dom"/>
</dbReference>
<dbReference type="InterPro" id="IPR036291">
    <property type="entry name" value="NAD(P)-bd_dom_sf"/>
</dbReference>
<dbReference type="Pfam" id="PF16197">
    <property type="entry name" value="KAsynt_C_assoc"/>
    <property type="match status" value="2"/>
</dbReference>
<dbReference type="NCBIfam" id="NF045894">
    <property type="entry name" value="PKS_plus_SDR"/>
    <property type="match status" value="2"/>
</dbReference>
<keyword evidence="3" id="KW-0808">Transferase</keyword>
<evidence type="ECO:0000256" key="5">
    <source>
        <dbReference type="ARBA" id="ARBA00023268"/>
    </source>
</evidence>
<dbReference type="Proteomes" id="UP000267081">
    <property type="component" value="Unassembled WGS sequence"/>
</dbReference>
<feature type="domain" description="Carrier" evidence="12">
    <location>
        <begin position="3412"/>
        <end position="3487"/>
    </location>
</feature>
<feature type="domain" description="Carrier" evidence="12">
    <location>
        <begin position="1889"/>
        <end position="1964"/>
    </location>
</feature>
<evidence type="ECO:0000256" key="8">
    <source>
        <dbReference type="ARBA" id="ARBA00060158"/>
    </source>
</evidence>
<dbReference type="Pfam" id="PF00109">
    <property type="entry name" value="ketoacyl-synt"/>
    <property type="match status" value="2"/>
</dbReference>
<evidence type="ECO:0000256" key="11">
    <source>
        <dbReference type="ARBA" id="ARBA00066981"/>
    </source>
</evidence>
<dbReference type="Gene3D" id="3.30.70.3290">
    <property type="match status" value="2"/>
</dbReference>
<dbReference type="Gene3D" id="6.10.140.1830">
    <property type="match status" value="1"/>
</dbReference>
<feature type="domain" description="Ketosynthase family 3 (KS3)" evidence="13">
    <location>
        <begin position="1975"/>
        <end position="2399"/>
    </location>
</feature>
<dbReference type="InterPro" id="IPR020806">
    <property type="entry name" value="PKS_PP-bd"/>
</dbReference>
<gene>
    <name evidence="14" type="ORF">EIY87_30575</name>
</gene>
<dbReference type="InterPro" id="IPR014030">
    <property type="entry name" value="Ketoacyl_synth_N"/>
</dbReference>
<dbReference type="PROSITE" id="PS00012">
    <property type="entry name" value="PHOSPHOPANTETHEINE"/>
    <property type="match status" value="3"/>
</dbReference>
<keyword evidence="15" id="KW-1185">Reference proteome</keyword>
<dbReference type="InterPro" id="IPR016035">
    <property type="entry name" value="Acyl_Trfase/lysoPLipase"/>
</dbReference>
<dbReference type="CDD" id="cd00833">
    <property type="entry name" value="PKS"/>
    <property type="match status" value="2"/>
</dbReference>
<evidence type="ECO:0000313" key="14">
    <source>
        <dbReference type="EMBL" id="RSD14349.1"/>
    </source>
</evidence>
<dbReference type="FunFam" id="1.10.1200.10:FF:000007">
    <property type="entry name" value="Probable polyketide synthase pks17"/>
    <property type="match status" value="3"/>
</dbReference>
<dbReference type="InterPro" id="IPR050091">
    <property type="entry name" value="PKS_NRPS_Biosynth_Enz"/>
</dbReference>
<dbReference type="PROSITE" id="PS00606">
    <property type="entry name" value="KS3_1"/>
    <property type="match status" value="2"/>
</dbReference>
<dbReference type="Gene3D" id="1.10.1200.10">
    <property type="entry name" value="ACP-like"/>
    <property type="match status" value="3"/>
</dbReference>
<evidence type="ECO:0000256" key="1">
    <source>
        <dbReference type="ARBA" id="ARBA00022450"/>
    </source>
</evidence>
<keyword evidence="1" id="KW-0596">Phosphopantetheine</keyword>
<comment type="pathway">
    <text evidence="9">Antibiotic biosynthesis; erythromycin biosynthesis.</text>
</comment>
<dbReference type="InterPro" id="IPR006162">
    <property type="entry name" value="Ppantetheine_attach_site"/>
</dbReference>
<evidence type="ECO:0000256" key="2">
    <source>
        <dbReference type="ARBA" id="ARBA00022553"/>
    </source>
</evidence>
<evidence type="ECO:0000256" key="7">
    <source>
        <dbReference type="ARBA" id="ARBA00052442"/>
    </source>
</evidence>
<dbReference type="SUPFAM" id="SSF51735">
    <property type="entry name" value="NAD(P)-binding Rossmann-fold domains"/>
    <property type="match status" value="6"/>
</dbReference>
<evidence type="ECO:0000259" key="12">
    <source>
        <dbReference type="PROSITE" id="PS50075"/>
    </source>
</evidence>
<dbReference type="InterPro" id="IPR020841">
    <property type="entry name" value="PKS_Beta-ketoAc_synthase_dom"/>
</dbReference>
<evidence type="ECO:0000256" key="4">
    <source>
        <dbReference type="ARBA" id="ARBA00022737"/>
    </source>
</evidence>
<name>A0A3R9DXV1_9PSEU</name>
<evidence type="ECO:0000256" key="10">
    <source>
        <dbReference type="ARBA" id="ARBA00063272"/>
    </source>
</evidence>
<dbReference type="GO" id="GO:0004315">
    <property type="term" value="F:3-oxoacyl-[acyl-carrier-protein] synthase activity"/>
    <property type="evidence" value="ECO:0007669"/>
    <property type="project" value="InterPro"/>
</dbReference>
<keyword evidence="5" id="KW-0511">Multifunctional enzyme</keyword>
<dbReference type="SUPFAM" id="SSF47336">
    <property type="entry name" value="ACP-like"/>
    <property type="match status" value="3"/>
</dbReference>
<dbReference type="InterPro" id="IPR057326">
    <property type="entry name" value="KR_dom"/>
</dbReference>
<dbReference type="EC" id="2.3.1.94" evidence="11"/>
<dbReference type="SUPFAM" id="SSF52151">
    <property type="entry name" value="FabD/lysophospholipase-like"/>
    <property type="match status" value="2"/>
</dbReference>
<dbReference type="SMART" id="SM01294">
    <property type="entry name" value="PKS_PP_betabranch"/>
    <property type="match status" value="3"/>
</dbReference>
<protein>
    <recommendedName>
        <fullName evidence="11">6-deoxyerythronolide-B synthase</fullName>
        <ecNumber evidence="11">2.3.1.94</ecNumber>
    </recommendedName>
</protein>
<keyword evidence="2" id="KW-0597">Phosphoprotein</keyword>
<dbReference type="Pfam" id="PF00550">
    <property type="entry name" value="PP-binding"/>
    <property type="match status" value="3"/>
</dbReference>
<dbReference type="InterPro" id="IPR016036">
    <property type="entry name" value="Malonyl_transacylase_ACP-bd"/>
</dbReference>
<evidence type="ECO:0000313" key="15">
    <source>
        <dbReference type="Proteomes" id="UP000267081"/>
    </source>
</evidence>
<keyword evidence="4" id="KW-0677">Repeat</keyword>
<dbReference type="FunFam" id="3.40.47.10:FF:000019">
    <property type="entry name" value="Polyketide synthase type I"/>
    <property type="match status" value="2"/>
</dbReference>
<keyword evidence="6" id="KW-0012">Acyltransferase</keyword>
<dbReference type="GO" id="GO:0031177">
    <property type="term" value="F:phosphopantetheine binding"/>
    <property type="evidence" value="ECO:0007669"/>
    <property type="project" value="InterPro"/>
</dbReference>
<dbReference type="InterPro" id="IPR013968">
    <property type="entry name" value="PKS_KR"/>
</dbReference>
<dbReference type="InterPro" id="IPR036736">
    <property type="entry name" value="ACP-like_sf"/>
</dbReference>
<dbReference type="InterPro" id="IPR016039">
    <property type="entry name" value="Thiolase-like"/>
</dbReference>
<sequence length="3560" mass="371480">MRVRIRPAGDDAVALDIADGTGVAVATVSSLVLRPLAAQQLVTDSLFRPEWTPVEVPSDVDPDLTLVHVTGDPADVGGSVRRVLADALETIQSHLDGDGRLVFVTRGATTGADPAAAAVWGLVRSVRAEHPDRFLLADTDTDDLTPLLAVLAAGEEPEAALRDGVVLVPRLVRAEQPDADAVSAFDVSGTVLITGGTGALGSLLARHLVTAYGARHLLLTSRTGAANPDLDDLDADVRIVQCDVADRDRLAEILADEQITAVVHAAGALADGVVESLTTDDFEQVLRPKVDAALALDELTDAPTFVLFSSATGTLGSAGQAAYAAANAVLDALARRRPGAQSLAWGLWARSGGMTGAMTDLDRRRLARAGFPPLADEPGLALFDTARTLADAVLVPVKLNIAALRDQPVPPVLRKLVPARAAAVDPGLRSRLAGLDDAGRERLLTEIVRTQVAVVLGHADVSTVDTTMAFRDLGFDSLTAVDLRNRLSAATGLRLPAALVFDHPTPAALAAFLRTELGGATTVRETAAAAASDEPIAIVGMSCRFPGGVTSPEDFWRLLDDGVDAIGGFPADRGWDVDGLYDPEPKPGKTYVRAGGFLDSAADFDPGFFGISPREALAMDPQHRLLLEAAWEAFERAGIDPGTLRGSRTGVFAGLMYHDYGPRLSDGPDDVEGFLGVGNSGSVASGRIAYTFGLEGPAVTVDTACSSSLVGLHLAVQSLRSGECTMALAGGATVMATPGTFVEFSHQRGLSRDGRCKAFSADADGAGWAEGVGMLLVERLSDARRLGHPVLAVVRGTAVNQDGASNGLTAPNGPSQQRVIRAALANAGLRPSDVDVVEAHGTGTSLGDPIEADALLATYGQDRAHPLLLGSVKSNIGHAQAAAGVAGVVKMVLALGHDTVPRTLHAATPTPHVDWSSGAIRLLAQPEPWPSTGRPRRAAVSSFGISGTNAHVILEAAPEVATAEVERVVPPVVPWVFSARSAEALQARISSVDGDPLDVGFSLVTTRALFEHRAVILDGRAITGVARPGRRVAFVFPGQGSQWTGMGRELLGSSPVFAARMAECAAALEPFVDWKLLDALDGDLSRVDVVQPVLWAVMVSLAEVWRSYGVEPAAVVGHSQGEIAAAVVAGGLSLEDGARVVALRSKAILRLSGLGGMVSLAAPVERVRELIAPWDGRISVAAVNGPSSVVVSGEAAALDELLASVDVRARRIAVDYASHSAQVELLADELASVLAEVTPRSGRVPFVSAVTGEVLDTAALDAAYWYRNLREPVRFDRAIGGLLDTGHTAFVECSAHPVLTAGVEETADGREVVATGTLRRDDGGADRLTRSLAEAFVAGVPIDWTVAFRGTGASRVELPTYPFRHRRFWPSDPEPRSANPVDDRFWDALERADLSALGVDEEQREALDSVLPALSSWRRRSQERSTVDGWRYRVTWRPLRPVAAKLTGRWLLVVPEDGVDPLETSLAAQGAEVTRLVVDPAADRAALAALLAEHQNVTGVLSLLASAPGRHPDYPAVPLAHAATVTLVQALGDAGVEAPLWVATRGALSTGPADAAVDPEQALVWGLGPVVGQEHPGRWGGLIDLPATGDVAGHVAAVLAAPGGEDQLAVRTSGVLARRLAHATGGGTAKTWRPKGTVLVTGGTGALGAHVARWLARGGAEHVILTGRRGLDAPGAPELVAELEAHCRVTVSTVDLADRAALAALLEDVPLTAVVHTAAALDDALLEQLTLGQVEHVLRVKAEAAVNLHELTRARDLDAFVLFSSFGGMFGAAGQGNYAPGNAFVDALARRRRAEGLPATAVVWGHWAAGGMATGAVEERMLSRGVPAMDPDLAIAALQRVLDHDETSAVVVDIDWARVVAVSGTPSPLFREIPEVRRLVAEAAPEAQADFLGVVRAQVAAVLGYDSAADVDADRAFRDLGFDSVTAIELRNRLQAATGRRLPATLVFDYPNPEALARHLGGGQEAVAVATTSTDEPLAIVAMSCRFPGGVGSPDDLWRMLDAGGEGISGFPADRGWDLGGLFDPDPDAPGKTYVREGGFLDGVAEFDPAFFGISPREALAMDPQQRLLLETSWEAFESAGITPAGLRGSRTGVFVGASTSSYGAGLAEPPEGTEGHLLTGTSMSVTAGRLAYIYGTEGPAVTLDTACSSSLVALHMAGQSLRSGESELAIAGGVTVMASPAPFVLFSRQRGLAKDGRCKAFSAGADGMGMAEGIGMVVLERLSDARRNGHPVLAVIRGSAVNSDGASNGLTAPNGPSQQRVIRAALASAGLRPSDVDAVEAHGTGTALGDPIEAQALLATYGQDRSEPLWLGSVKSNIGHTQAASGVAGVIKMVMALRHGVLPRTLHAEERSTHIDWTAGSVELLTEPRPWTPGDRPRRAGVSSFGVSGTNAHLILEQAPENASAAEPVTPPAVPWVLSARTADALRAQAANLLSRVDGAHPADVGFSLATTRSEFAHRAVVVGRDAAELRDRLGKLAGPGVAEGVAGSPGKVVFVFPGQGSQWTGMAAELLDASPVFAARMAECAAALTSYVDFSLLDVVRAGESIERVDVVQPVLWAILVSLAAVWDSLGVRPDAVLGHSQGEIAAAVVAGGLSLEDGARVVALRSQAIRELAGQDGMVSVALAADLVRARLADYADLSVAAVNGPGAVVVSGGAAELTRFQDACVADEVRVRRIPVDYASHSAHVTRIEDRLAELLAPVTPMAGRVPFFSTVTGGLIDTSTLDASYWYRNLRQTVEFEEATRALLDAGHGVFVECSPHPVLTTAIAETAERAERPAVTGGTLRRDAGGADRVLLSAAELYVQGVPVDWAGVLRGGRRVELPVYPFQHQRFWLDFELPGVAKAEDAGFWSAVDAGDPAGLAAVLGADSDAVASVLPALARWRADRAEESVVDSMRYTVEWEPVAEPVAGEPGRWLVVAEDAADPLIAEFVRQGHEVVLTGPGEDLAGEFVRLDREVAVAGPGDGAAAGFSRRGAAPGDDLAGNFTGVVSLLAADRSELRPGVTAGLVANLVLSQRLTEAGITAPLWCVTRGAVRVTATDLPPDPVQAQTWGFGRVVGLEQPQRWGGLVDLPADPDENALRRCLATITGGGPEDQVAVRGDGVFGRRLIRAPKPASPPVPWRPRGTVLVTGATGALGPVIARKLAADGAGHLVLVSRRGMAAAGMAELAEELENVTVAACDVADRDALATLVEKTEAEHGPIRSVVHAAALIRLTALAESTVEEFADVLAAKVAGAAHLDELFAERDLDAFVLFSSIAGVWGSGDHGAYAAGSAYLDALAERRRARGRTATSIAWGVWDARHVLDDGVVVEDLMDLNPEWHGLSPMATAAGMRGMQRALDLDDTFVAVAEVDWARFTAAFTSARPSPLLGGIEDVRRLLAAEAEADAAAIGTMEAFRERLLAMSVVERQRTVLELVRGMAATVLGHDSPSALDPAQAFQELGFDSLTAVDLRNRLATATGLRLPATLVFDHPSAQALATHVLAELVPGEAAAGLAELDRLEAALADGVADGPARTELTLRLTTLLSRLNTAEPAPGDRDLAAATDDELFDVLDGLRTP</sequence>
<comment type="catalytic activity">
    <reaction evidence="7">
        <text>6 (S)-methylmalonyl-CoA + propanoyl-CoA + 6 NADPH + 12 H(+) = 6-deoxyerythronolide B + 6 CO2 + 6 NADP(+) + 7 CoA + H2O</text>
        <dbReference type="Rhea" id="RHEA:23068"/>
        <dbReference type="ChEBI" id="CHEBI:15377"/>
        <dbReference type="ChEBI" id="CHEBI:15378"/>
        <dbReference type="ChEBI" id="CHEBI:16089"/>
        <dbReference type="ChEBI" id="CHEBI:16526"/>
        <dbReference type="ChEBI" id="CHEBI:57287"/>
        <dbReference type="ChEBI" id="CHEBI:57327"/>
        <dbReference type="ChEBI" id="CHEBI:57392"/>
        <dbReference type="ChEBI" id="CHEBI:57783"/>
        <dbReference type="ChEBI" id="CHEBI:58349"/>
        <dbReference type="EC" id="2.3.1.94"/>
    </reaction>
</comment>
<dbReference type="SUPFAM" id="SSF53901">
    <property type="entry name" value="Thiolase-like"/>
    <property type="match status" value="2"/>
</dbReference>
<accession>A0A3R9DXV1</accession>
<dbReference type="GO" id="GO:0006633">
    <property type="term" value="P:fatty acid biosynthetic process"/>
    <property type="evidence" value="ECO:0007669"/>
    <property type="project" value="InterPro"/>
</dbReference>
<dbReference type="PROSITE" id="PS50075">
    <property type="entry name" value="CARRIER"/>
    <property type="match status" value="3"/>
</dbReference>
<dbReference type="InterPro" id="IPR041618">
    <property type="entry name" value="PKS_DE"/>
</dbReference>
<dbReference type="SMART" id="SM00827">
    <property type="entry name" value="PKS_AT"/>
    <property type="match status" value="2"/>
</dbReference>
<dbReference type="SMART" id="SM00825">
    <property type="entry name" value="PKS_KS"/>
    <property type="match status" value="2"/>
</dbReference>
<dbReference type="PANTHER" id="PTHR43775">
    <property type="entry name" value="FATTY ACID SYNTHASE"/>
    <property type="match status" value="1"/>
</dbReference>
<dbReference type="InterPro" id="IPR014031">
    <property type="entry name" value="Ketoacyl_synth_C"/>
</dbReference>
<evidence type="ECO:0000256" key="9">
    <source>
        <dbReference type="ARBA" id="ARBA00060622"/>
    </source>
</evidence>
<dbReference type="SMART" id="SM00823">
    <property type="entry name" value="PKS_PP"/>
    <property type="match status" value="3"/>
</dbReference>
<dbReference type="InterPro" id="IPR018201">
    <property type="entry name" value="Ketoacyl_synth_AS"/>
</dbReference>
<dbReference type="SMART" id="SM00822">
    <property type="entry name" value="PKS_KR"/>
    <property type="match status" value="3"/>
</dbReference>
<dbReference type="Pfam" id="PF02801">
    <property type="entry name" value="Ketoacyl-synt_C"/>
    <property type="match status" value="2"/>
</dbReference>
<comment type="subunit">
    <text evidence="10">Homodimer. Erythronolide synthase is composed of EryAI, EryAII and EryAIII multimodular (2 modules) polypeptides each coding for a functional synthase subunit which participates in 2 of the six FAS-like elongation steps required for formation of the polyketide. Module 1, 2, 3, 4, 5, and 6 participating in biosynthesis steps 1, 2, 3, 4, 5, and 6, respectively.</text>
</comment>
<dbReference type="Gene3D" id="3.40.47.10">
    <property type="match status" value="2"/>
</dbReference>
<dbReference type="Pfam" id="PF18369">
    <property type="entry name" value="PKS_DE"/>
    <property type="match status" value="2"/>
</dbReference>
<organism evidence="14 15">
    <name type="scientific">Amycolatopsis eburnea</name>
    <dbReference type="NCBI Taxonomy" id="2267691"/>
    <lineage>
        <taxon>Bacteria</taxon>
        <taxon>Bacillati</taxon>
        <taxon>Actinomycetota</taxon>
        <taxon>Actinomycetes</taxon>
        <taxon>Pseudonocardiales</taxon>
        <taxon>Pseudonocardiaceae</taxon>
        <taxon>Amycolatopsis</taxon>
    </lineage>
</organism>
<evidence type="ECO:0000256" key="6">
    <source>
        <dbReference type="ARBA" id="ARBA00023315"/>
    </source>
</evidence>
<feature type="domain" description="Carrier" evidence="12">
    <location>
        <begin position="442"/>
        <end position="517"/>
    </location>
</feature>
<dbReference type="Gene3D" id="3.40.366.10">
    <property type="entry name" value="Malonyl-Coenzyme A Acyl Carrier Protein, domain 2"/>
    <property type="match status" value="2"/>
</dbReference>
<dbReference type="InterPro" id="IPR032821">
    <property type="entry name" value="PKS_assoc"/>
</dbReference>
<dbReference type="InterPro" id="IPR001227">
    <property type="entry name" value="Ac_transferase_dom_sf"/>
</dbReference>
<evidence type="ECO:0000256" key="3">
    <source>
        <dbReference type="ARBA" id="ARBA00022679"/>
    </source>
</evidence>
<dbReference type="Gene3D" id="3.40.50.720">
    <property type="entry name" value="NAD(P)-binding Rossmann-like Domain"/>
    <property type="match status" value="3"/>
</dbReference>
<dbReference type="InterPro" id="IPR009081">
    <property type="entry name" value="PP-bd_ACP"/>
</dbReference>
<dbReference type="GO" id="GO:0004312">
    <property type="term" value="F:fatty acid synthase activity"/>
    <property type="evidence" value="ECO:0007669"/>
    <property type="project" value="TreeGrafter"/>
</dbReference>
<dbReference type="Pfam" id="PF08659">
    <property type="entry name" value="KR"/>
    <property type="match status" value="3"/>
</dbReference>
<dbReference type="PROSITE" id="PS52004">
    <property type="entry name" value="KS3_2"/>
    <property type="match status" value="2"/>
</dbReference>
<feature type="domain" description="Ketosynthase family 3 (KS3)" evidence="13">
    <location>
        <begin position="533"/>
        <end position="956"/>
    </location>
</feature>
<dbReference type="SUPFAM" id="SSF55048">
    <property type="entry name" value="Probable ACP-binding domain of malonyl-CoA ACP transacylase"/>
    <property type="match status" value="2"/>
</dbReference>
<dbReference type="PANTHER" id="PTHR43775:SF51">
    <property type="entry name" value="INACTIVE PHENOLPHTHIOCEROL SYNTHESIS POLYKETIDE SYNTHASE TYPE I PKS1-RELATED"/>
    <property type="match status" value="1"/>
</dbReference>
<dbReference type="GO" id="GO:0047879">
    <property type="term" value="F:erythronolide synthase activity"/>
    <property type="evidence" value="ECO:0007669"/>
    <property type="project" value="UniProtKB-EC"/>
</dbReference>
<proteinExistence type="predicted"/>
<dbReference type="CDD" id="cd08952">
    <property type="entry name" value="KR_1_SDR_x"/>
    <property type="match status" value="2"/>
</dbReference>
<comment type="caution">
    <text evidence="14">The sequence shown here is derived from an EMBL/GenBank/DDBJ whole genome shotgun (WGS) entry which is preliminary data.</text>
</comment>